<evidence type="ECO:0000313" key="2">
    <source>
        <dbReference type="EMBL" id="XCH27960.1"/>
    </source>
</evidence>
<dbReference type="RefSeq" id="WP_353723193.1">
    <property type="nucleotide sequence ID" value="NZ_CP159289.1"/>
</dbReference>
<dbReference type="EMBL" id="CP159289">
    <property type="protein sequence ID" value="XCH27960.1"/>
    <property type="molecule type" value="Genomic_DNA"/>
</dbReference>
<sequence length="88" mass="10309">MIRCESDNNYTTFYLVGGENLVICKPIFFYDDLLKQYGFIRCHQSHLVNKTSIKSWKREFGDFLLLTDGSEIPVARSKKEEIKQLLKS</sequence>
<accession>A0AAU8FV66</accession>
<gene>
    <name evidence="2" type="ORF">ABV298_15940</name>
</gene>
<dbReference type="PROSITE" id="PS50930">
    <property type="entry name" value="HTH_LYTTR"/>
    <property type="match status" value="1"/>
</dbReference>
<evidence type="ECO:0000259" key="1">
    <source>
        <dbReference type="PROSITE" id="PS50930"/>
    </source>
</evidence>
<dbReference type="InterPro" id="IPR007492">
    <property type="entry name" value="LytTR_DNA-bd_dom"/>
</dbReference>
<dbReference type="Gene3D" id="2.40.50.1020">
    <property type="entry name" value="LytTr DNA-binding domain"/>
    <property type="match status" value="1"/>
</dbReference>
<feature type="domain" description="HTH LytTR-type" evidence="1">
    <location>
        <begin position="1"/>
        <end position="88"/>
    </location>
</feature>
<protein>
    <submittedName>
        <fullName evidence="2">LytTR family transcriptional regulator DNA-binding domain-containing protein</fullName>
    </submittedName>
</protein>
<dbReference type="Pfam" id="PF04397">
    <property type="entry name" value="LytTR"/>
    <property type="match status" value="1"/>
</dbReference>
<name>A0AAU8FV66_9BACT</name>
<keyword evidence="2" id="KW-0238">DNA-binding</keyword>
<organism evidence="2">
    <name type="scientific">Dyadobacter sp. 676</name>
    <dbReference type="NCBI Taxonomy" id="3088362"/>
    <lineage>
        <taxon>Bacteria</taxon>
        <taxon>Pseudomonadati</taxon>
        <taxon>Bacteroidota</taxon>
        <taxon>Cytophagia</taxon>
        <taxon>Cytophagales</taxon>
        <taxon>Spirosomataceae</taxon>
        <taxon>Dyadobacter</taxon>
    </lineage>
</organism>
<dbReference type="AlphaFoldDB" id="A0AAU8FV66"/>
<dbReference type="GO" id="GO:0003677">
    <property type="term" value="F:DNA binding"/>
    <property type="evidence" value="ECO:0007669"/>
    <property type="project" value="UniProtKB-KW"/>
</dbReference>
<dbReference type="SMART" id="SM00850">
    <property type="entry name" value="LytTR"/>
    <property type="match status" value="1"/>
</dbReference>
<proteinExistence type="predicted"/>
<reference evidence="2" key="1">
    <citation type="submission" date="2024-06" db="EMBL/GenBank/DDBJ databases">
        <title>Sequencing and assembly of the genome of Dyadobacter sp. strain 676, a symbiont of Cyamopsis tetragonoloba.</title>
        <authorList>
            <person name="Guro P."/>
            <person name="Sazanova A."/>
            <person name="Kuznetsova I."/>
            <person name="Belimov A."/>
            <person name="Safronova V."/>
        </authorList>
    </citation>
    <scope>NUCLEOTIDE SEQUENCE</scope>
    <source>
        <strain evidence="2">676</strain>
    </source>
</reference>